<dbReference type="EMBL" id="FZOJ01000027">
    <property type="protein sequence ID" value="SNS90854.1"/>
    <property type="molecule type" value="Genomic_DNA"/>
</dbReference>
<comment type="similarity">
    <text evidence="5">Belongs to the creatininase superfamily.</text>
</comment>
<dbReference type="PANTHER" id="PTHR35005">
    <property type="entry name" value="3-DEHYDRO-SCYLLO-INOSOSE HYDROLASE"/>
    <property type="match status" value="1"/>
</dbReference>
<dbReference type="SUPFAM" id="SSF102215">
    <property type="entry name" value="Creatininase"/>
    <property type="match status" value="1"/>
</dbReference>
<dbReference type="InterPro" id="IPR024087">
    <property type="entry name" value="Creatininase-like_sf"/>
</dbReference>
<keyword evidence="2" id="KW-0479">Metal-binding</keyword>
<evidence type="ECO:0000256" key="4">
    <source>
        <dbReference type="ARBA" id="ARBA00022833"/>
    </source>
</evidence>
<dbReference type="GO" id="GO:0016811">
    <property type="term" value="F:hydrolase activity, acting on carbon-nitrogen (but not peptide) bonds, in linear amides"/>
    <property type="evidence" value="ECO:0007669"/>
    <property type="project" value="TreeGrafter"/>
</dbReference>
<protein>
    <submittedName>
        <fullName evidence="6">Creatinine amidohydrolase</fullName>
    </submittedName>
</protein>
<dbReference type="Proteomes" id="UP000198304">
    <property type="component" value="Unassembled WGS sequence"/>
</dbReference>
<proteinExistence type="inferred from homology"/>
<evidence type="ECO:0000256" key="2">
    <source>
        <dbReference type="ARBA" id="ARBA00022723"/>
    </source>
</evidence>
<dbReference type="Gene3D" id="3.40.50.10310">
    <property type="entry name" value="Creatininase"/>
    <property type="match status" value="1"/>
</dbReference>
<keyword evidence="7" id="KW-1185">Reference proteome</keyword>
<reference evidence="6 7" key="1">
    <citation type="submission" date="2017-06" db="EMBL/GenBank/DDBJ databases">
        <authorList>
            <person name="Kim H.J."/>
            <person name="Triplett B.A."/>
        </authorList>
    </citation>
    <scope>NUCLEOTIDE SEQUENCE [LARGE SCALE GENOMIC DNA]</scope>
    <source>
        <strain evidence="6 7">SCA</strain>
    </source>
</reference>
<evidence type="ECO:0000256" key="5">
    <source>
        <dbReference type="ARBA" id="ARBA00024029"/>
    </source>
</evidence>
<accession>A0A239IEJ4</accession>
<dbReference type="InterPro" id="IPR003785">
    <property type="entry name" value="Creatininase/forma_Hydrolase"/>
</dbReference>
<dbReference type="PANTHER" id="PTHR35005:SF1">
    <property type="entry name" value="2-AMINO-5-FORMYLAMINO-6-RIBOSYLAMINOPYRIMIDIN-4(3H)-ONE 5'-MONOPHOSPHATE DEFORMYLASE"/>
    <property type="match status" value="1"/>
</dbReference>
<comment type="cofactor">
    <cofactor evidence="1">
        <name>Zn(2+)</name>
        <dbReference type="ChEBI" id="CHEBI:29105"/>
    </cofactor>
</comment>
<dbReference type="Pfam" id="PF02633">
    <property type="entry name" value="Creatininase"/>
    <property type="match status" value="1"/>
</dbReference>
<sequence length="121" mass="13657">MVIKWNECLSSDFANIQEEDIALIIVSSLEQHALHLPTGTDEYIGQAVAEEAAGKCKRKVYMMPSVNYGFSYHHLKFKSSVSIKQTGLIGIIKDIIRCVYHTGFKKMTKVTTIIIDTLKYT</sequence>
<keyword evidence="4" id="KW-0862">Zinc</keyword>
<organism evidence="6 7">
    <name type="scientific">Anaerovirgula multivorans</name>
    <dbReference type="NCBI Taxonomy" id="312168"/>
    <lineage>
        <taxon>Bacteria</taxon>
        <taxon>Bacillati</taxon>
        <taxon>Bacillota</taxon>
        <taxon>Clostridia</taxon>
        <taxon>Peptostreptococcales</taxon>
        <taxon>Natronincolaceae</taxon>
        <taxon>Anaerovirgula</taxon>
    </lineage>
</organism>
<evidence type="ECO:0000313" key="7">
    <source>
        <dbReference type="Proteomes" id="UP000198304"/>
    </source>
</evidence>
<dbReference type="GO" id="GO:0009231">
    <property type="term" value="P:riboflavin biosynthetic process"/>
    <property type="evidence" value="ECO:0007669"/>
    <property type="project" value="TreeGrafter"/>
</dbReference>
<evidence type="ECO:0000256" key="3">
    <source>
        <dbReference type="ARBA" id="ARBA00022801"/>
    </source>
</evidence>
<evidence type="ECO:0000313" key="6">
    <source>
        <dbReference type="EMBL" id="SNS90854.1"/>
    </source>
</evidence>
<keyword evidence="3 6" id="KW-0378">Hydrolase</keyword>
<gene>
    <name evidence="6" type="ORF">SAMN05446037_10275</name>
</gene>
<name>A0A239IEJ4_9FIRM</name>
<evidence type="ECO:0000256" key="1">
    <source>
        <dbReference type="ARBA" id="ARBA00001947"/>
    </source>
</evidence>
<dbReference type="AlphaFoldDB" id="A0A239IEJ4"/>
<dbReference type="RefSeq" id="WP_176431490.1">
    <property type="nucleotide sequence ID" value="NZ_FZOJ01000027.1"/>
</dbReference>
<dbReference type="GO" id="GO:0046872">
    <property type="term" value="F:metal ion binding"/>
    <property type="evidence" value="ECO:0007669"/>
    <property type="project" value="UniProtKB-KW"/>
</dbReference>